<feature type="binding site" evidence="10">
    <location>
        <begin position="658"/>
        <end position="660"/>
    </location>
    <ligand>
        <name>a peptide</name>
        <dbReference type="ChEBI" id="CHEBI:60466"/>
    </ligand>
</feature>
<comment type="subcellular location">
    <subcellularLocation>
        <location evidence="1">Cytoplasm</location>
    </subcellularLocation>
</comment>
<evidence type="ECO:0000313" key="14">
    <source>
        <dbReference type="Proteomes" id="UP000186601"/>
    </source>
</evidence>
<reference evidence="13 14" key="1">
    <citation type="submission" date="2018-02" db="EMBL/GenBank/DDBJ databases">
        <title>Genome sequence of the basidiomycete white-rot fungus Phlebia centrifuga.</title>
        <authorList>
            <person name="Granchi Z."/>
            <person name="Peng M."/>
            <person name="de Vries R.P."/>
            <person name="Hilden K."/>
            <person name="Makela M.R."/>
            <person name="Grigoriev I."/>
            <person name="Riley R."/>
        </authorList>
    </citation>
    <scope>NUCLEOTIDE SEQUENCE [LARGE SCALE GENOMIC DNA]</scope>
    <source>
        <strain evidence="13 14">FBCC195</strain>
    </source>
</reference>
<dbReference type="Proteomes" id="UP000186601">
    <property type="component" value="Unassembled WGS sequence"/>
</dbReference>
<evidence type="ECO:0000256" key="7">
    <source>
        <dbReference type="ARBA" id="ARBA00022833"/>
    </source>
</evidence>
<dbReference type="InterPro" id="IPR027268">
    <property type="entry name" value="Peptidase_M4/M1_CTD_sf"/>
</dbReference>
<dbReference type="Pfam" id="PF17900">
    <property type="entry name" value="Peptidase_M1_N"/>
    <property type="match status" value="1"/>
</dbReference>
<feature type="active site" description="Proton donor" evidence="9">
    <location>
        <position position="462"/>
    </location>
</feature>
<keyword evidence="6" id="KW-0378">Hydrolase</keyword>
<feature type="binding site" evidence="10">
    <location>
        <begin position="344"/>
        <end position="349"/>
    </location>
    <ligand>
        <name>a peptide</name>
        <dbReference type="ChEBI" id="CHEBI:60466"/>
    </ligand>
</feature>
<dbReference type="SMART" id="SM01263">
    <property type="entry name" value="Leuk-A4-hydro_C"/>
    <property type="match status" value="1"/>
</dbReference>
<dbReference type="CDD" id="cd09599">
    <property type="entry name" value="M1_LTA4H"/>
    <property type="match status" value="1"/>
</dbReference>
<dbReference type="FunFam" id="2.60.40.1730:FF:000004">
    <property type="entry name" value="Leukotriene A(4) hydrolase"/>
    <property type="match status" value="1"/>
</dbReference>
<dbReference type="GO" id="GO:0004301">
    <property type="term" value="F:epoxide hydrolase activity"/>
    <property type="evidence" value="ECO:0007669"/>
    <property type="project" value="TreeGrafter"/>
</dbReference>
<dbReference type="EMBL" id="MLYV02000420">
    <property type="protein sequence ID" value="PSR99337.1"/>
    <property type="molecule type" value="Genomic_DNA"/>
</dbReference>
<evidence type="ECO:0000256" key="11">
    <source>
        <dbReference type="PIRSR" id="PIRSR634015-3"/>
    </source>
</evidence>
<dbReference type="Gene3D" id="1.25.40.320">
    <property type="entry name" value="Peptidase M1, leukotriene A4 hydrolase/aminopeptidase C-terminal domain"/>
    <property type="match status" value="1"/>
</dbReference>
<feature type="active site" description="Proton acceptor" evidence="9">
    <location>
        <position position="374"/>
    </location>
</feature>
<comment type="caution">
    <text evidence="13">The sequence shown here is derived from an EMBL/GenBank/DDBJ whole genome shotgun (WGS) entry which is preliminary data.</text>
</comment>
<keyword evidence="8" id="KW-0482">Metalloprotease</keyword>
<evidence type="ECO:0000256" key="9">
    <source>
        <dbReference type="PIRSR" id="PIRSR634015-1"/>
    </source>
</evidence>
<organism evidence="13 14">
    <name type="scientific">Hermanssonia centrifuga</name>
    <dbReference type="NCBI Taxonomy" id="98765"/>
    <lineage>
        <taxon>Eukaryota</taxon>
        <taxon>Fungi</taxon>
        <taxon>Dikarya</taxon>
        <taxon>Basidiomycota</taxon>
        <taxon>Agaricomycotina</taxon>
        <taxon>Agaricomycetes</taxon>
        <taxon>Polyporales</taxon>
        <taxon>Meruliaceae</taxon>
        <taxon>Hermanssonia</taxon>
    </lineage>
</organism>
<dbReference type="Gene3D" id="1.10.390.10">
    <property type="entry name" value="Neutral Protease Domain 2"/>
    <property type="match status" value="1"/>
</dbReference>
<dbReference type="Gene3D" id="3.30.2010.30">
    <property type="match status" value="1"/>
</dbReference>
<dbReference type="PRINTS" id="PR00756">
    <property type="entry name" value="ALADIPTASE"/>
</dbReference>
<dbReference type="InterPro" id="IPR038502">
    <property type="entry name" value="M1_LTA-4_hydro/amino_C_sf"/>
</dbReference>
<evidence type="ECO:0000256" key="6">
    <source>
        <dbReference type="ARBA" id="ARBA00022801"/>
    </source>
</evidence>
<gene>
    <name evidence="13" type="ORF">PHLCEN_2v4150</name>
</gene>
<evidence type="ECO:0000259" key="12">
    <source>
        <dbReference type="SMART" id="SM01263"/>
    </source>
</evidence>
<feature type="domain" description="Peptidase M1 leukotriene A4 hydrolase/aminopeptidase C-terminal" evidence="12">
    <location>
        <begin position="546"/>
        <end position="700"/>
    </location>
</feature>
<dbReference type="OrthoDB" id="79562at2759"/>
<feature type="binding site" evidence="10">
    <location>
        <begin position="201"/>
        <end position="203"/>
    </location>
    <ligand>
        <name>a peptide</name>
        <dbReference type="ChEBI" id="CHEBI:60466"/>
    </ligand>
</feature>
<dbReference type="GO" id="GO:0008270">
    <property type="term" value="F:zinc ion binding"/>
    <property type="evidence" value="ECO:0007669"/>
    <property type="project" value="InterPro"/>
</dbReference>
<comment type="similarity">
    <text evidence="2">Belongs to the peptidase M1 family.</text>
</comment>
<dbReference type="STRING" id="98765.A0A2R6PZ44"/>
<dbReference type="Pfam" id="PF01433">
    <property type="entry name" value="Peptidase_M1"/>
    <property type="match status" value="1"/>
</dbReference>
<dbReference type="InterPro" id="IPR016024">
    <property type="entry name" value="ARM-type_fold"/>
</dbReference>
<keyword evidence="4" id="KW-0645">Protease</keyword>
<dbReference type="Pfam" id="PF09127">
    <property type="entry name" value="Leuk-A4-hydro_C"/>
    <property type="match status" value="1"/>
</dbReference>
<dbReference type="AlphaFoldDB" id="A0A2R6PZ44"/>
<feature type="binding site" evidence="11">
    <location>
        <position position="396"/>
    </location>
    <ligand>
        <name>Zn(2+)</name>
        <dbReference type="ChEBI" id="CHEBI:29105"/>
        <note>catalytic</note>
    </ligand>
</feature>
<evidence type="ECO:0000313" key="13">
    <source>
        <dbReference type="EMBL" id="PSR99337.1"/>
    </source>
</evidence>
<comment type="cofactor">
    <cofactor evidence="11">
        <name>Zn(2+)</name>
        <dbReference type="ChEBI" id="CHEBI:29105"/>
    </cofactor>
    <text evidence="11">Binds 1 zinc ion per subunit.</text>
</comment>
<keyword evidence="7 11" id="KW-0862">Zinc</keyword>
<dbReference type="PANTHER" id="PTHR45726">
    <property type="entry name" value="LEUKOTRIENE A-4 HYDROLASE"/>
    <property type="match status" value="1"/>
</dbReference>
<evidence type="ECO:0000256" key="1">
    <source>
        <dbReference type="ARBA" id="ARBA00004496"/>
    </source>
</evidence>
<dbReference type="PANTHER" id="PTHR45726:SF3">
    <property type="entry name" value="LEUKOTRIENE A-4 HYDROLASE"/>
    <property type="match status" value="1"/>
</dbReference>
<dbReference type="Gene3D" id="2.60.40.1730">
    <property type="entry name" value="tricorn interacting facor f3 domain"/>
    <property type="match status" value="1"/>
</dbReference>
<keyword evidence="5 11" id="KW-0479">Metal-binding</keyword>
<dbReference type="GO" id="GO:0008237">
    <property type="term" value="F:metallopeptidase activity"/>
    <property type="evidence" value="ECO:0007669"/>
    <property type="project" value="UniProtKB-KW"/>
</dbReference>
<feature type="binding site" evidence="11">
    <location>
        <position position="377"/>
    </location>
    <ligand>
        <name>Zn(2+)</name>
        <dbReference type="ChEBI" id="CHEBI:29105"/>
        <note>catalytic</note>
    </ligand>
</feature>
<dbReference type="InterPro" id="IPR015211">
    <property type="entry name" value="Peptidase_M1_C"/>
</dbReference>
<feature type="binding site" evidence="11">
    <location>
        <position position="373"/>
    </location>
    <ligand>
        <name>Zn(2+)</name>
        <dbReference type="ChEBI" id="CHEBI:29105"/>
        <note>catalytic</note>
    </ligand>
</feature>
<evidence type="ECO:0000256" key="3">
    <source>
        <dbReference type="ARBA" id="ARBA00022490"/>
    </source>
</evidence>
<dbReference type="InterPro" id="IPR049980">
    <property type="entry name" value="LTA4H_cat"/>
</dbReference>
<evidence type="ECO:0000256" key="2">
    <source>
        <dbReference type="ARBA" id="ARBA00010136"/>
    </source>
</evidence>
<evidence type="ECO:0000256" key="5">
    <source>
        <dbReference type="ARBA" id="ARBA00022723"/>
    </source>
</evidence>
<keyword evidence="3" id="KW-0963">Cytoplasm</keyword>
<protein>
    <recommendedName>
        <fullName evidence="12">Peptidase M1 leukotriene A4 hydrolase/aminopeptidase C-terminal domain-containing protein</fullName>
    </recommendedName>
</protein>
<keyword evidence="14" id="KW-1185">Reference proteome</keyword>
<dbReference type="InterPro" id="IPR045357">
    <property type="entry name" value="Aminopeptidase_N-like_N"/>
</dbReference>
<dbReference type="SUPFAM" id="SSF48371">
    <property type="entry name" value="ARM repeat"/>
    <property type="match status" value="1"/>
</dbReference>
<dbReference type="InterPro" id="IPR014782">
    <property type="entry name" value="Peptidase_M1_dom"/>
</dbReference>
<sequence length="703" mass="79204">MLERRVTDVLNHMTVSDLDHMHQISSFLLPSKALVPRPPPGSPSHLVKPTHNRFFSSKLSKMNGDTVIADVTDPTTYANYTQIASEHIDFDWSIDFESKIVHGSATHLFHVKEDGVKEVILDIMALDIQRVEVEGIVVKYEIGPKHEVMGSALHIPLSNPPKSGSKFKATIYYKTTEGCTALQWLEKEQTQGKKFPYLFSQCQPIYARSLTPVQDSPSVKITYSAKVKSVLPALLSAVRVSPPSNVVHGGKVIGKDVVAYAYEQPVPIPSYLIAIAAGNVVYRAFPPIEGKEWTSGIWAEPELIDAAYWEFSEDTARFLAKEETIVPPYRFKVYDLLVLPPSFPYGGMENACLTFLTPTLLAGDRTLVDVVVHELTHSWFGNGVTHAHATHFWLNEGWTTYMERLLLEKLHSPAERGFSFLIGSKSLADALKLYEDQPKYQRLVIEFARGEDPDDAYSTIPYEKGSNFILHLERTLGGLDVFLPYIYDYVKTFQGKSISTKQWKDHLYAFYANNPEKVKALDSVDWDAWFFGEGTSLPVKMEYDTTLAQEAYALAERWAESRSDSDLSQFKESDMNSFNSNQKVVFLERLQSLPTLPASHVTHLGKIYHLSDTPNAEIRLRFYELALADPESQTAKQFTEEALKWAVGDDGTGIIKGRMKFCRPVFRAASKVDKELAKKTFVKNKTSFHPIAQKLIEKDLGLA</sequence>
<dbReference type="InterPro" id="IPR042097">
    <property type="entry name" value="Aminopeptidase_N-like_N_sf"/>
</dbReference>
<dbReference type="GO" id="GO:0004177">
    <property type="term" value="F:aminopeptidase activity"/>
    <property type="evidence" value="ECO:0007669"/>
    <property type="project" value="TreeGrafter"/>
</dbReference>
<dbReference type="InterPro" id="IPR034015">
    <property type="entry name" value="M1_LTA4H"/>
</dbReference>
<dbReference type="FunFam" id="1.10.390.10:FF:000003">
    <property type="entry name" value="Leukotriene A(4) hydrolase"/>
    <property type="match status" value="1"/>
</dbReference>
<dbReference type="InterPro" id="IPR001930">
    <property type="entry name" value="Peptidase_M1"/>
</dbReference>
<proteinExistence type="inferred from homology"/>
<accession>A0A2R6PZ44</accession>
<dbReference type="FunFam" id="3.30.2010.30:FF:000001">
    <property type="entry name" value="Leukotriene A(4) hydrolase"/>
    <property type="match status" value="1"/>
</dbReference>
<evidence type="ECO:0000256" key="8">
    <source>
        <dbReference type="ARBA" id="ARBA00023049"/>
    </source>
</evidence>
<evidence type="ECO:0000256" key="10">
    <source>
        <dbReference type="PIRSR" id="PIRSR634015-2"/>
    </source>
</evidence>
<evidence type="ECO:0000256" key="4">
    <source>
        <dbReference type="ARBA" id="ARBA00022670"/>
    </source>
</evidence>
<dbReference type="GO" id="GO:0006508">
    <property type="term" value="P:proteolysis"/>
    <property type="evidence" value="ECO:0007669"/>
    <property type="project" value="UniProtKB-KW"/>
</dbReference>
<name>A0A2R6PZ44_9APHY</name>
<dbReference type="GO" id="GO:0005829">
    <property type="term" value="C:cytosol"/>
    <property type="evidence" value="ECO:0007669"/>
    <property type="project" value="TreeGrafter"/>
</dbReference>
<dbReference type="SUPFAM" id="SSF55486">
    <property type="entry name" value="Metalloproteases ('zincins'), catalytic domain"/>
    <property type="match status" value="1"/>
</dbReference>
<dbReference type="SUPFAM" id="SSF63737">
    <property type="entry name" value="Leukotriene A4 hydrolase N-terminal domain"/>
    <property type="match status" value="1"/>
</dbReference>